<feature type="signal peptide" evidence="2">
    <location>
        <begin position="1"/>
        <end position="17"/>
    </location>
</feature>
<keyword evidence="2" id="KW-0732">Signal</keyword>
<evidence type="ECO:0000256" key="1">
    <source>
        <dbReference type="ARBA" id="ARBA00022801"/>
    </source>
</evidence>
<dbReference type="InterPro" id="IPR005152">
    <property type="entry name" value="Lipase_secreted"/>
</dbReference>
<evidence type="ECO:0000256" key="2">
    <source>
        <dbReference type="PIRNR" id="PIRNR029171"/>
    </source>
</evidence>
<keyword evidence="4" id="KW-1185">Reference proteome</keyword>
<dbReference type="Gene3D" id="1.10.260.130">
    <property type="match status" value="1"/>
</dbReference>
<organism evidence="3 4">
    <name type="scientific">Lecanosticta acicola</name>
    <dbReference type="NCBI Taxonomy" id="111012"/>
    <lineage>
        <taxon>Eukaryota</taxon>
        <taxon>Fungi</taxon>
        <taxon>Dikarya</taxon>
        <taxon>Ascomycota</taxon>
        <taxon>Pezizomycotina</taxon>
        <taxon>Dothideomycetes</taxon>
        <taxon>Dothideomycetidae</taxon>
        <taxon>Mycosphaerellales</taxon>
        <taxon>Mycosphaerellaceae</taxon>
        <taxon>Lecanosticta</taxon>
    </lineage>
</organism>
<reference evidence="3" key="1">
    <citation type="submission" date="2023-11" db="EMBL/GenBank/DDBJ databases">
        <authorList>
            <person name="Alioto T."/>
            <person name="Alioto T."/>
            <person name="Gomez Garrido J."/>
        </authorList>
    </citation>
    <scope>NUCLEOTIDE SEQUENCE</scope>
</reference>
<keyword evidence="1" id="KW-0378">Hydrolase</keyword>
<comment type="caution">
    <text evidence="3">The sequence shown here is derived from an EMBL/GenBank/DDBJ whole genome shotgun (WGS) entry which is preliminary data.</text>
</comment>
<dbReference type="PANTHER" id="PTHR34853">
    <property type="match status" value="1"/>
</dbReference>
<proteinExistence type="inferred from homology"/>
<name>A0AAI8Z1K1_9PEZI</name>
<gene>
    <name evidence="3" type="ORF">LECACI_7A006103</name>
</gene>
<evidence type="ECO:0000313" key="4">
    <source>
        <dbReference type="Proteomes" id="UP001296104"/>
    </source>
</evidence>
<accession>A0AAI8Z1K1</accession>
<comment type="similarity">
    <text evidence="2">Belongs to the AB hydrolase superfamily. Lipase family.</text>
</comment>
<dbReference type="Pfam" id="PF03583">
    <property type="entry name" value="LIP"/>
    <property type="match status" value="1"/>
</dbReference>
<dbReference type="Proteomes" id="UP001296104">
    <property type="component" value="Unassembled WGS sequence"/>
</dbReference>
<dbReference type="SUPFAM" id="SSF53474">
    <property type="entry name" value="alpha/beta-Hydrolases"/>
    <property type="match status" value="1"/>
</dbReference>
<dbReference type="PANTHER" id="PTHR34853:SF5">
    <property type="entry name" value="LIP-DOMAIN-CONTAINING PROTEIN-RELATED"/>
    <property type="match status" value="1"/>
</dbReference>
<dbReference type="GO" id="GO:0016042">
    <property type="term" value="P:lipid catabolic process"/>
    <property type="evidence" value="ECO:0007669"/>
    <property type="project" value="UniProtKB-UniRule"/>
</dbReference>
<dbReference type="EMBL" id="CAVMBE010000042">
    <property type="protein sequence ID" value="CAK4030945.1"/>
    <property type="molecule type" value="Genomic_DNA"/>
</dbReference>
<feature type="chain" id="PRO_5042319368" evidence="2">
    <location>
        <begin position="18"/>
        <end position="421"/>
    </location>
</feature>
<dbReference type="AlphaFoldDB" id="A0AAI8Z1K1"/>
<sequence>MAPRLLVLLSGLIATAATQLTPLPPSQDPFYATPPDYQHAAPGEILRIRNAPGNLTASFANASSVYNILFRTTDTHYEPSYAWTTLFVPKKNANTNTSALLSYQIPYNTPDVDAGPSTLLYASGGDLALVDTDIQASLSRGWYVNVPDFEGPKASFVCGVQAGHATLDSIRAVLGHSFTNRSQPKVALWGYSGGSFASGFALELQVQYAPELGDILAGAALGGILPNITNALPNVARNSTFAALIPAGLVGLATQHPQVEAYLASQLRPSGPYNASTFLSVRNMSISEAFVAFAYQDMYNYFLPLPRNGSILSAPAIAQPLARDASLGYHGIPTAPMYIYKAVHDEISPVEDADALVERYCQGGAEVVYERNGLGGHLAEESNGDARALEVLQRMLEGRWVGGREGCVVRDVAVNVTDSAL</sequence>
<dbReference type="InterPro" id="IPR029058">
    <property type="entry name" value="AB_hydrolase_fold"/>
</dbReference>
<protein>
    <submittedName>
        <fullName evidence="3">Secretory lipase-domain-containing</fullName>
    </submittedName>
</protein>
<dbReference type="Gene3D" id="3.40.50.1820">
    <property type="entry name" value="alpha/beta hydrolase"/>
    <property type="match status" value="1"/>
</dbReference>
<dbReference type="GO" id="GO:0004806">
    <property type="term" value="F:triacylglycerol lipase activity"/>
    <property type="evidence" value="ECO:0007669"/>
    <property type="project" value="UniProtKB-UniRule"/>
</dbReference>
<dbReference type="PIRSF" id="PIRSF029171">
    <property type="entry name" value="Esterase_LipA"/>
    <property type="match status" value="1"/>
</dbReference>
<evidence type="ECO:0000313" key="3">
    <source>
        <dbReference type="EMBL" id="CAK4030945.1"/>
    </source>
</evidence>